<feature type="compositionally biased region" description="Low complexity" evidence="1">
    <location>
        <begin position="73"/>
        <end position="84"/>
    </location>
</feature>
<protein>
    <submittedName>
        <fullName evidence="2">Uncharacterized protein</fullName>
    </submittedName>
</protein>
<dbReference type="EMBL" id="JAAMOB010000038">
    <property type="protein sequence ID" value="KAF4094631.1"/>
    <property type="molecule type" value="Genomic_DNA"/>
</dbReference>
<organism evidence="2 3">
    <name type="scientific">Onychostoma macrolepis</name>
    <dbReference type="NCBI Taxonomy" id="369639"/>
    <lineage>
        <taxon>Eukaryota</taxon>
        <taxon>Metazoa</taxon>
        <taxon>Chordata</taxon>
        <taxon>Craniata</taxon>
        <taxon>Vertebrata</taxon>
        <taxon>Euteleostomi</taxon>
        <taxon>Actinopterygii</taxon>
        <taxon>Neopterygii</taxon>
        <taxon>Teleostei</taxon>
        <taxon>Ostariophysi</taxon>
        <taxon>Cypriniformes</taxon>
        <taxon>Cyprinidae</taxon>
        <taxon>Acrossocheilinae</taxon>
        <taxon>Onychostoma</taxon>
    </lineage>
</organism>
<evidence type="ECO:0000313" key="3">
    <source>
        <dbReference type="Proteomes" id="UP000579812"/>
    </source>
</evidence>
<accession>A0A7J6BIY9</accession>
<feature type="region of interest" description="Disordered" evidence="1">
    <location>
        <begin position="69"/>
        <end position="102"/>
    </location>
</feature>
<reference evidence="2 3" key="1">
    <citation type="submission" date="2020-04" db="EMBL/GenBank/DDBJ databases">
        <title>Chromosome-level genome assembly of a cyprinid fish Onychostoma macrolepis by integration of Nanopore Sequencing, Bionano and Hi-C technology.</title>
        <authorList>
            <person name="Wang D."/>
        </authorList>
    </citation>
    <scope>NUCLEOTIDE SEQUENCE [LARGE SCALE GENOMIC DNA]</scope>
    <source>
        <strain evidence="2">SWU-2019</strain>
        <tissue evidence="2">Muscle</tissue>
    </source>
</reference>
<dbReference type="AlphaFoldDB" id="A0A7J6BIY9"/>
<keyword evidence="3" id="KW-1185">Reference proteome</keyword>
<gene>
    <name evidence="2" type="ORF">G5714_024588</name>
</gene>
<sequence length="193" mass="20246">MGNLRLLPSLDVVAVSQAPSPESNPDSPLPVVTMGDVGSLSLHCQEECLSLTLGSDRWIAAVRGKSAFRGDRGSAAGARSAEGGHLTKPSPQAPLGPPVPNLRDKTGRLSLPMKRRHPGGAFSCAHQNGQGDFALGSPYQTFFAVPLGTPNPQRPVLYGKAGRAPSRPGGVLARARYALQSTRGTWTSVIFMP</sequence>
<dbReference type="Proteomes" id="UP000579812">
    <property type="component" value="Unassembled WGS sequence"/>
</dbReference>
<proteinExistence type="predicted"/>
<evidence type="ECO:0000256" key="1">
    <source>
        <dbReference type="SAM" id="MobiDB-lite"/>
    </source>
</evidence>
<comment type="caution">
    <text evidence="2">The sequence shown here is derived from an EMBL/GenBank/DDBJ whole genome shotgun (WGS) entry which is preliminary data.</text>
</comment>
<feature type="compositionally biased region" description="Pro residues" evidence="1">
    <location>
        <begin position="91"/>
        <end position="100"/>
    </location>
</feature>
<evidence type="ECO:0000313" key="2">
    <source>
        <dbReference type="EMBL" id="KAF4094631.1"/>
    </source>
</evidence>
<name>A0A7J6BIY9_9TELE</name>